<dbReference type="InterPro" id="IPR011032">
    <property type="entry name" value="GroES-like_sf"/>
</dbReference>
<feature type="domain" description="Enoyl reductase (ER)" evidence="1">
    <location>
        <begin position="16"/>
        <end position="351"/>
    </location>
</feature>
<dbReference type="SUPFAM" id="SSF51735">
    <property type="entry name" value="NAD(P)-binding Rossmann-fold domains"/>
    <property type="match status" value="1"/>
</dbReference>
<dbReference type="InterPro" id="IPR052711">
    <property type="entry name" value="Zinc_ADH-like"/>
</dbReference>
<proteinExistence type="predicted"/>
<dbReference type="Pfam" id="PF08240">
    <property type="entry name" value="ADH_N"/>
    <property type="match status" value="1"/>
</dbReference>
<evidence type="ECO:0000313" key="3">
    <source>
        <dbReference type="Proteomes" id="UP000245771"/>
    </source>
</evidence>
<dbReference type="CDD" id="cd08276">
    <property type="entry name" value="MDR7"/>
    <property type="match status" value="1"/>
</dbReference>
<name>A0A316VHT2_9BASI</name>
<organism evidence="2 3">
    <name type="scientific">Meira miltonrushii</name>
    <dbReference type="NCBI Taxonomy" id="1280837"/>
    <lineage>
        <taxon>Eukaryota</taxon>
        <taxon>Fungi</taxon>
        <taxon>Dikarya</taxon>
        <taxon>Basidiomycota</taxon>
        <taxon>Ustilaginomycotina</taxon>
        <taxon>Exobasidiomycetes</taxon>
        <taxon>Exobasidiales</taxon>
        <taxon>Brachybasidiaceae</taxon>
        <taxon>Meira</taxon>
    </lineage>
</organism>
<dbReference type="Proteomes" id="UP000245771">
    <property type="component" value="Unassembled WGS sequence"/>
</dbReference>
<dbReference type="EMBL" id="KZ819602">
    <property type="protein sequence ID" value="PWN37090.1"/>
    <property type="molecule type" value="Genomic_DNA"/>
</dbReference>
<dbReference type="STRING" id="1280837.A0A316VHT2"/>
<dbReference type="AlphaFoldDB" id="A0A316VHT2"/>
<dbReference type="InterPro" id="IPR013154">
    <property type="entry name" value="ADH-like_N"/>
</dbReference>
<dbReference type="GO" id="GO:0016491">
    <property type="term" value="F:oxidoreductase activity"/>
    <property type="evidence" value="ECO:0007669"/>
    <property type="project" value="InterPro"/>
</dbReference>
<dbReference type="Gene3D" id="3.90.180.10">
    <property type="entry name" value="Medium-chain alcohol dehydrogenases, catalytic domain"/>
    <property type="match status" value="1"/>
</dbReference>
<dbReference type="InParanoid" id="A0A316VHT2"/>
<dbReference type="RefSeq" id="XP_025357392.1">
    <property type="nucleotide sequence ID" value="XM_025503141.1"/>
</dbReference>
<dbReference type="GeneID" id="37024922"/>
<sequence>MSSYQFWQLPAQDQRKDESSLSLQTSNQIPKPGPTEVLLRVKAVSLNYRDLIIARNMYPLALKKDELIPASDGAGEIVSVGEQVHKFKKGDRAAANFNIAQTRGATCTLAETGYALGGPIHGMLSQYVVLPAQALVHIPQHLSFEEAATLPCAGVTAWNGLFGLTDAPVLPGSTVLAEGTGGVSVFAAQFAIAAGAKAIITSSSDEKLNKVRSQFTKEQQQRLFTINYKKTPEWDQEVKKVSGEEGVSHIIEVGGAGTLEKAHAVIKRGGVIANIGFIAQGETPNIPLLNLGSGSIYRGILVGSVEQFEAMNRSIDTFQIKPIVDKVFSFKDAPQAYAHQWSQAHVGKVVIKVD</sequence>
<dbReference type="SMART" id="SM00829">
    <property type="entry name" value="PKS_ER"/>
    <property type="match status" value="1"/>
</dbReference>
<gene>
    <name evidence="2" type="ORF">FA14DRAFT_9799</name>
</gene>
<accession>A0A316VHT2</accession>
<dbReference type="InterPro" id="IPR013149">
    <property type="entry name" value="ADH-like_C"/>
</dbReference>
<dbReference type="SUPFAM" id="SSF50129">
    <property type="entry name" value="GroES-like"/>
    <property type="match status" value="1"/>
</dbReference>
<dbReference type="InterPro" id="IPR036291">
    <property type="entry name" value="NAD(P)-bd_dom_sf"/>
</dbReference>
<dbReference type="PANTHER" id="PTHR45033">
    <property type="match status" value="1"/>
</dbReference>
<dbReference type="Pfam" id="PF00107">
    <property type="entry name" value="ADH_zinc_N"/>
    <property type="match status" value="1"/>
</dbReference>
<dbReference type="PANTHER" id="PTHR45033:SF2">
    <property type="entry name" value="ZINC-TYPE ALCOHOL DEHYDROGENASE-LIKE PROTEIN C1773.06C"/>
    <property type="match status" value="1"/>
</dbReference>
<dbReference type="Gene3D" id="3.40.50.720">
    <property type="entry name" value="NAD(P)-binding Rossmann-like Domain"/>
    <property type="match status" value="1"/>
</dbReference>
<evidence type="ECO:0000313" key="2">
    <source>
        <dbReference type="EMBL" id="PWN37090.1"/>
    </source>
</evidence>
<reference evidence="2 3" key="1">
    <citation type="journal article" date="2018" name="Mol. Biol. Evol.">
        <title>Broad Genomic Sampling Reveals a Smut Pathogenic Ancestry of the Fungal Clade Ustilaginomycotina.</title>
        <authorList>
            <person name="Kijpornyongpan T."/>
            <person name="Mondo S.J."/>
            <person name="Barry K."/>
            <person name="Sandor L."/>
            <person name="Lee J."/>
            <person name="Lipzen A."/>
            <person name="Pangilinan J."/>
            <person name="LaButti K."/>
            <person name="Hainaut M."/>
            <person name="Henrissat B."/>
            <person name="Grigoriev I.V."/>
            <person name="Spatafora J.W."/>
            <person name="Aime M.C."/>
        </authorList>
    </citation>
    <scope>NUCLEOTIDE SEQUENCE [LARGE SCALE GENOMIC DNA]</scope>
    <source>
        <strain evidence="2 3">MCA 3882</strain>
    </source>
</reference>
<protein>
    <submittedName>
        <fullName evidence="2">Putative alcohol dehydrogenase</fullName>
    </submittedName>
</protein>
<dbReference type="InterPro" id="IPR020843">
    <property type="entry name" value="ER"/>
</dbReference>
<dbReference type="OrthoDB" id="9930022at2759"/>
<keyword evidence="3" id="KW-1185">Reference proteome</keyword>
<evidence type="ECO:0000259" key="1">
    <source>
        <dbReference type="SMART" id="SM00829"/>
    </source>
</evidence>